<protein>
    <submittedName>
        <fullName evidence="1">Uncharacterized protein</fullName>
    </submittedName>
</protein>
<dbReference type="EMBL" id="PP841127">
    <property type="protein sequence ID" value="XCN27029.1"/>
    <property type="molecule type" value="Genomic_DNA"/>
</dbReference>
<reference evidence="1" key="1">
    <citation type="submission" date="2024-05" db="EMBL/GenBank/DDBJ databases">
        <title>Complete Genome Sequences of 14 Acinetobacter baumannii phages isolated in Kenya.</title>
        <authorList>
            <person name="Mwai F."/>
            <person name="Kigen C."/>
            <person name="Makobe C."/>
            <person name="Georges M."/>
            <person name="Mutai I."/>
            <person name="Odoyo E."/>
            <person name="Gachoya M."/>
            <person name="Musila L."/>
        </authorList>
    </citation>
    <scope>NUCLEOTIDE SEQUENCE</scope>
</reference>
<organism evidence="1">
    <name type="scientific">Acinetobacter phage vB_Ab_01_KEN_01</name>
    <dbReference type="NCBI Taxonomy" id="3143010"/>
    <lineage>
        <taxon>Viruses</taxon>
    </lineage>
</organism>
<proteinExistence type="predicted"/>
<accession>A0AAU8KU31</accession>
<gene>
    <name evidence="1" type="ORF">SMMRWMVJ_CDS0041</name>
</gene>
<name>A0AAU8KU31_9VIRU</name>
<evidence type="ECO:0000313" key="1">
    <source>
        <dbReference type="EMBL" id="XCN27029.1"/>
    </source>
</evidence>
<sequence>MSKYDWSKVSEEANYVATDKDMVQVEFTEKPIICLNSGMWIDGTINGYHDYTHNDKLSDFKGNWQDSLEERPKLTQYQ</sequence>